<dbReference type="GO" id="GO:0005085">
    <property type="term" value="F:guanyl-nucleotide exchange factor activity"/>
    <property type="evidence" value="ECO:0007669"/>
    <property type="project" value="UniProtKB-KW"/>
</dbReference>
<dbReference type="GO" id="GO:0005886">
    <property type="term" value="C:plasma membrane"/>
    <property type="evidence" value="ECO:0007669"/>
    <property type="project" value="TreeGrafter"/>
</dbReference>
<comment type="caution">
    <text evidence="4">The sequence shown here is derived from an EMBL/GenBank/DDBJ whole genome shotgun (WGS) entry which is preliminary data.</text>
</comment>
<evidence type="ECO:0000256" key="2">
    <source>
        <dbReference type="PROSITE-ProRule" id="PRU00168"/>
    </source>
</evidence>
<dbReference type="Gene3D" id="1.10.840.10">
    <property type="entry name" value="Ras guanine-nucleotide exchange factors catalytic domain"/>
    <property type="match status" value="1"/>
</dbReference>
<organism evidence="4 5">
    <name type="scientific">Frieseomelitta varia</name>
    <dbReference type="NCBI Taxonomy" id="561572"/>
    <lineage>
        <taxon>Eukaryota</taxon>
        <taxon>Metazoa</taxon>
        <taxon>Ecdysozoa</taxon>
        <taxon>Arthropoda</taxon>
        <taxon>Hexapoda</taxon>
        <taxon>Insecta</taxon>
        <taxon>Pterygota</taxon>
        <taxon>Neoptera</taxon>
        <taxon>Endopterygota</taxon>
        <taxon>Hymenoptera</taxon>
        <taxon>Apocrita</taxon>
        <taxon>Aculeata</taxon>
        <taxon>Apoidea</taxon>
        <taxon>Anthophila</taxon>
        <taxon>Apidae</taxon>
        <taxon>Frieseomelitta</taxon>
    </lineage>
</organism>
<evidence type="ECO:0000313" key="4">
    <source>
        <dbReference type="EMBL" id="KAF3424342.1"/>
    </source>
</evidence>
<dbReference type="AlphaFoldDB" id="A0A833S6V6"/>
<dbReference type="InterPro" id="IPR001895">
    <property type="entry name" value="RASGEF_cat_dom"/>
</dbReference>
<dbReference type="InterPro" id="IPR008937">
    <property type="entry name" value="Ras-like_GEF"/>
</dbReference>
<dbReference type="InterPro" id="IPR019804">
    <property type="entry name" value="Ras_G-nucl-exch_fac_CS"/>
</dbReference>
<dbReference type="PROSITE" id="PS00720">
    <property type="entry name" value="RASGEF"/>
    <property type="match status" value="1"/>
</dbReference>
<dbReference type="Proteomes" id="UP000655588">
    <property type="component" value="Unassembled WGS sequence"/>
</dbReference>
<evidence type="ECO:0000256" key="1">
    <source>
        <dbReference type="ARBA" id="ARBA00022658"/>
    </source>
</evidence>
<dbReference type="PROSITE" id="PS50009">
    <property type="entry name" value="RASGEF_CAT"/>
    <property type="match status" value="1"/>
</dbReference>
<sequence length="205" mass="23853">MFNLLVHIFLRREFLGQAWTKADKSSRAPNICLLTKRFNEMSKLIASEVVRRRSVSGRVAVIEKWVAIADCNRTLRNYNGVLQICAALSSSSIFRLKRTWNKVPEATTQMMEELQDIVSSDGRFKNLKEALRRCDSPCIPYIGMYLSDLSFIEEGTRTMTEDGLLNFSKMRMVHNFFFGIHYVKTKDIHYFVVVRINVKYYDSIN</sequence>
<reference evidence="4" key="1">
    <citation type="submission" date="2019-11" db="EMBL/GenBank/DDBJ databases">
        <title>The nuclear and mitochondrial genomes of Frieseomelitta varia - a highly eusocial stingless bee (Meliponini) with a permanently sterile worker caste.</title>
        <authorList>
            <person name="Freitas F.C.P."/>
            <person name="Lourenco A.P."/>
            <person name="Nunes F.M.F."/>
            <person name="Paschoal A.R."/>
            <person name="Abreu F.C.P."/>
            <person name="Barbin F.O."/>
            <person name="Bataglia L."/>
            <person name="Cardoso-Junior C.A.M."/>
            <person name="Cervoni M.S."/>
            <person name="Silva S.R."/>
            <person name="Dalarmi F."/>
            <person name="Del Lama M.A."/>
            <person name="Depintor T.S."/>
            <person name="Ferreira K.M."/>
            <person name="Goria P.S."/>
            <person name="Jaskot M.C."/>
            <person name="Lago D.C."/>
            <person name="Luna-Lucena D."/>
            <person name="Moda L.M."/>
            <person name="Nascimento L."/>
            <person name="Pedrino M."/>
            <person name="Rabico F.O."/>
            <person name="Sanches F.C."/>
            <person name="Santos D.E."/>
            <person name="Santos C.G."/>
            <person name="Vieira J."/>
            <person name="Lopes T.F."/>
            <person name="Barchuk A.R."/>
            <person name="Hartfelder K."/>
            <person name="Simoes Z.L.P."/>
            <person name="Bitondi M.M.G."/>
            <person name="Pinheiro D.G."/>
        </authorList>
    </citation>
    <scope>NUCLEOTIDE SEQUENCE</scope>
    <source>
        <strain evidence="4">USP_RPSP 00005682</strain>
        <tissue evidence="4">Whole individual</tissue>
    </source>
</reference>
<dbReference type="Pfam" id="PF00617">
    <property type="entry name" value="RasGEF"/>
    <property type="match status" value="1"/>
</dbReference>
<proteinExistence type="predicted"/>
<accession>A0A833S6V6</accession>
<dbReference type="EMBL" id="WNWW01000478">
    <property type="protein sequence ID" value="KAF3424342.1"/>
    <property type="molecule type" value="Genomic_DNA"/>
</dbReference>
<protein>
    <recommendedName>
        <fullName evidence="3">Ras-GEF domain-containing protein</fullName>
    </recommendedName>
</protein>
<dbReference type="SMART" id="SM00147">
    <property type="entry name" value="RasGEF"/>
    <property type="match status" value="1"/>
</dbReference>
<feature type="domain" description="Ras-GEF" evidence="3">
    <location>
        <begin position="1"/>
        <end position="205"/>
    </location>
</feature>
<evidence type="ECO:0000313" key="5">
    <source>
        <dbReference type="Proteomes" id="UP000655588"/>
    </source>
</evidence>
<keyword evidence="5" id="KW-1185">Reference proteome</keyword>
<dbReference type="InterPro" id="IPR036964">
    <property type="entry name" value="RASGEF_cat_dom_sf"/>
</dbReference>
<evidence type="ECO:0000259" key="3">
    <source>
        <dbReference type="PROSITE" id="PS50009"/>
    </source>
</evidence>
<dbReference type="GO" id="GO:0007265">
    <property type="term" value="P:Ras protein signal transduction"/>
    <property type="evidence" value="ECO:0007669"/>
    <property type="project" value="TreeGrafter"/>
</dbReference>
<dbReference type="PANTHER" id="PTHR23113">
    <property type="entry name" value="GUANINE NUCLEOTIDE EXCHANGE FACTOR"/>
    <property type="match status" value="1"/>
</dbReference>
<dbReference type="SUPFAM" id="SSF48366">
    <property type="entry name" value="Ras GEF"/>
    <property type="match status" value="1"/>
</dbReference>
<dbReference type="InterPro" id="IPR023578">
    <property type="entry name" value="Ras_GEF_dom_sf"/>
</dbReference>
<keyword evidence="1 2" id="KW-0344">Guanine-nucleotide releasing factor</keyword>
<name>A0A833S6V6_9HYME</name>
<dbReference type="PANTHER" id="PTHR23113:SF99">
    <property type="entry name" value="RASGEF DOMAIN-CONTAINING PROTEIN"/>
    <property type="match status" value="1"/>
</dbReference>
<gene>
    <name evidence="4" type="ORF">E2986_12246</name>
</gene>